<keyword evidence="7 11" id="KW-0805">Transcription regulation</keyword>
<keyword evidence="3 11" id="KW-0479">Metal-binding</keyword>
<evidence type="ECO:0000256" key="4">
    <source>
        <dbReference type="ARBA" id="ARBA00022763"/>
    </source>
</evidence>
<evidence type="ECO:0000256" key="9">
    <source>
        <dbReference type="ARBA" id="ARBA00023204"/>
    </source>
</evidence>
<proteinExistence type="inferred from homology"/>
<keyword evidence="13" id="KW-1185">Reference proteome</keyword>
<reference evidence="12 13" key="1">
    <citation type="journal article" date="2018" name="Genome Biol. Evol.">
        <title>Multiple Roots of Fruiting Body Formation in Amoebozoa.</title>
        <authorList>
            <person name="Hillmann F."/>
            <person name="Forbes G."/>
            <person name="Novohradska S."/>
            <person name="Ferling I."/>
            <person name="Riege K."/>
            <person name="Groth M."/>
            <person name="Westermann M."/>
            <person name="Marz M."/>
            <person name="Spaller T."/>
            <person name="Winckler T."/>
            <person name="Schaap P."/>
            <person name="Glockner G."/>
        </authorList>
    </citation>
    <scope>NUCLEOTIDE SEQUENCE [LARGE SCALE GENOMIC DNA]</scope>
    <source>
        <strain evidence="12 13">Jena</strain>
    </source>
</reference>
<dbReference type="InParanoid" id="A0A2P6NFZ9"/>
<dbReference type="GO" id="GO:0006289">
    <property type="term" value="P:nucleotide-excision repair"/>
    <property type="evidence" value="ECO:0007669"/>
    <property type="project" value="UniProtKB-UniRule"/>
</dbReference>
<dbReference type="AlphaFoldDB" id="A0A2P6NFZ9"/>
<dbReference type="OrthoDB" id="17307at2759"/>
<dbReference type="GO" id="GO:0008270">
    <property type="term" value="F:zinc ion binding"/>
    <property type="evidence" value="ECO:0007669"/>
    <property type="project" value="UniProtKB-KW"/>
</dbReference>
<dbReference type="PANTHER" id="PTHR12831">
    <property type="entry name" value="TRANSCRIPTION INITIATION FACTOR IIH TFIIH , POLYPEPTIDE 3-RELATED"/>
    <property type="match status" value="1"/>
</dbReference>
<keyword evidence="5 11" id="KW-0863">Zinc-finger</keyword>
<dbReference type="FunCoup" id="A0A2P6NFZ9">
    <property type="interactions" value="793"/>
</dbReference>
<dbReference type="GO" id="GO:0006355">
    <property type="term" value="P:regulation of DNA-templated transcription"/>
    <property type="evidence" value="ECO:0007669"/>
    <property type="project" value="InterPro"/>
</dbReference>
<evidence type="ECO:0000256" key="11">
    <source>
        <dbReference type="RuleBase" id="RU368090"/>
    </source>
</evidence>
<evidence type="ECO:0000256" key="3">
    <source>
        <dbReference type="ARBA" id="ARBA00022723"/>
    </source>
</evidence>
<dbReference type="EMBL" id="MDYQ01000094">
    <property type="protein sequence ID" value="PRP82874.1"/>
    <property type="molecule type" value="Genomic_DNA"/>
</dbReference>
<protein>
    <recommendedName>
        <fullName evidence="11">General transcription factor IIH subunit 3</fullName>
    </recommendedName>
    <alternativeName>
        <fullName evidence="11">TFIIH basal transcription factor complex subunit 3</fullName>
    </alternativeName>
</protein>
<dbReference type="Gene3D" id="3.40.50.410">
    <property type="entry name" value="von Willebrand factor, type A domain"/>
    <property type="match status" value="1"/>
</dbReference>
<evidence type="ECO:0000256" key="6">
    <source>
        <dbReference type="ARBA" id="ARBA00022833"/>
    </source>
</evidence>
<keyword evidence="10 11" id="KW-0539">Nucleus</keyword>
<dbReference type="InterPro" id="IPR036465">
    <property type="entry name" value="vWFA_dom_sf"/>
</dbReference>
<evidence type="ECO:0000256" key="10">
    <source>
        <dbReference type="ARBA" id="ARBA00023242"/>
    </source>
</evidence>
<evidence type="ECO:0000313" key="12">
    <source>
        <dbReference type="EMBL" id="PRP82874.1"/>
    </source>
</evidence>
<keyword evidence="8 11" id="KW-0804">Transcription</keyword>
<dbReference type="GO" id="GO:0000439">
    <property type="term" value="C:transcription factor TFIIH core complex"/>
    <property type="evidence" value="ECO:0007669"/>
    <property type="project" value="UniProtKB-UniRule"/>
</dbReference>
<keyword evidence="6 11" id="KW-0862">Zinc</keyword>
<comment type="function">
    <text evidence="11">Component of the general transcription and DNA repair factor IIH (TFIIH) core complex, which is involved in general and transcription-coupled nucleotide excision repair (NER) of damaged DNA and, when complexed to CAK, in RNA transcription by RNA polymerase II. In NER, TFIIH acts by opening DNA around the lesion to allow the excision of the damaged oligonucleotide and its replacement by a new DNA fragment. In transcription, TFIIH has an essential role in transcription initiation. When the pre-initiation complex (PIC) has been established, TFIIH is required for promoter opening and promoter escape. Phosphorylation of the C-terminal tail (CTD) of the largest subunit of RNA polymerase II by the kinase module CAK controls the initiation of transcription.</text>
</comment>
<evidence type="ECO:0000256" key="8">
    <source>
        <dbReference type="ARBA" id="ARBA00023163"/>
    </source>
</evidence>
<keyword evidence="9 11" id="KW-0234">DNA repair</keyword>
<accession>A0A2P6NFZ9</accession>
<evidence type="ECO:0000313" key="13">
    <source>
        <dbReference type="Proteomes" id="UP000241769"/>
    </source>
</evidence>
<keyword evidence="4 11" id="KW-0227">DNA damage</keyword>
<evidence type="ECO:0000256" key="7">
    <source>
        <dbReference type="ARBA" id="ARBA00023015"/>
    </source>
</evidence>
<dbReference type="Proteomes" id="UP000241769">
    <property type="component" value="Unassembled WGS sequence"/>
</dbReference>
<evidence type="ECO:0000256" key="1">
    <source>
        <dbReference type="ARBA" id="ARBA00004123"/>
    </source>
</evidence>
<dbReference type="InterPro" id="IPR004600">
    <property type="entry name" value="TFIIH_Tfb4/GTF2H3"/>
</dbReference>
<evidence type="ECO:0000256" key="5">
    <source>
        <dbReference type="ARBA" id="ARBA00022771"/>
    </source>
</evidence>
<comment type="subcellular location">
    <subcellularLocation>
        <location evidence="1 11">Nucleus</location>
    </subcellularLocation>
</comment>
<comment type="similarity">
    <text evidence="2 11">Belongs to the TFB4 family.</text>
</comment>
<organism evidence="12 13">
    <name type="scientific">Planoprotostelium fungivorum</name>
    <dbReference type="NCBI Taxonomy" id="1890364"/>
    <lineage>
        <taxon>Eukaryota</taxon>
        <taxon>Amoebozoa</taxon>
        <taxon>Evosea</taxon>
        <taxon>Variosea</taxon>
        <taxon>Cavosteliida</taxon>
        <taxon>Cavosteliaceae</taxon>
        <taxon>Planoprotostelium</taxon>
    </lineage>
</organism>
<dbReference type="GO" id="GO:0005675">
    <property type="term" value="C:transcription factor TFIIH holo complex"/>
    <property type="evidence" value="ECO:0007669"/>
    <property type="project" value="UniProtKB-UniRule"/>
</dbReference>
<dbReference type="PANTHER" id="PTHR12831:SF0">
    <property type="entry name" value="GENERAL TRANSCRIPTION FACTOR IIH SUBUNIT 3"/>
    <property type="match status" value="1"/>
</dbReference>
<gene>
    <name evidence="12" type="ORF">PROFUN_04737</name>
</gene>
<sequence length="306" mass="34225">MAWEALRSNRKIEADGALSAPRGLTQDDTSLLVVLLDTNPYIWSQRKQKELEWSSVLEHVFNFMSAYRLLKHENRLAFISVHPGESKLLYPGSTDPTGTDMEDIKNEIVTQLNAHTRNEELLKSNSGWSPMLSGALSLALCYINRIQREEPLIRPRILVLHASPDVSNQYISIMNCIFSAQKKSILIDTCILGSNDSPFLQQASHLTGGIYLKPSQQKALLQYALTCYLPDPFARKFLSLPTLTRVDFRASCFCHKETIDMGFVCSVCLSIYCGITLVCQTCGTRLLQMGTAKKPLVKKALPAAPK</sequence>
<evidence type="ECO:0000256" key="2">
    <source>
        <dbReference type="ARBA" id="ARBA00005273"/>
    </source>
</evidence>
<dbReference type="STRING" id="1890364.A0A2P6NFZ9"/>
<comment type="caution">
    <text evidence="12">The sequence shown here is derived from an EMBL/GenBank/DDBJ whole genome shotgun (WGS) entry which is preliminary data.</text>
</comment>
<dbReference type="Pfam" id="PF03850">
    <property type="entry name" value="Tfb4"/>
    <property type="match status" value="1"/>
</dbReference>
<name>A0A2P6NFZ9_9EUKA</name>
<comment type="subunit">
    <text evidence="11">Component of the 7-subunit TFIIH core complex composed of XPB/repB, XPD/repD, gtf2h1, gtf2h2, gtf2h3, gtf2h4 and gtf2h5, which is active in NER. The core complex associates with the 3-subunit CDK-activating kinase (CAK) module composed of cycH/cyclin H, cdk7 and mnat1 to form the 10-subunit holoenzyme (holo-TFIIH) active in transcription.</text>
</comment>